<reference evidence="2" key="1">
    <citation type="submission" date="2020-07" db="EMBL/GenBank/DDBJ databases">
        <title>Multicomponent nature underlies the extraordinary mechanical properties of spider dragline silk.</title>
        <authorList>
            <person name="Kono N."/>
            <person name="Nakamura H."/>
            <person name="Mori M."/>
            <person name="Yoshida Y."/>
            <person name="Ohtoshi R."/>
            <person name="Malay A.D."/>
            <person name="Moran D.A.P."/>
            <person name="Tomita M."/>
            <person name="Numata K."/>
            <person name="Arakawa K."/>
        </authorList>
    </citation>
    <scope>NUCLEOTIDE SEQUENCE</scope>
</reference>
<accession>A0A8X6JK24</accession>
<gene>
    <name evidence="2" type="ORF">TNCT_204781</name>
</gene>
<dbReference type="EMBL" id="BMAO01028963">
    <property type="protein sequence ID" value="GFR28493.1"/>
    <property type="molecule type" value="Genomic_DNA"/>
</dbReference>
<feature type="compositionally biased region" description="Polar residues" evidence="1">
    <location>
        <begin position="1"/>
        <end position="50"/>
    </location>
</feature>
<evidence type="ECO:0000313" key="2">
    <source>
        <dbReference type="EMBL" id="GFR28493.1"/>
    </source>
</evidence>
<comment type="caution">
    <text evidence="2">The sequence shown here is derived from an EMBL/GenBank/DDBJ whole genome shotgun (WGS) entry which is preliminary data.</text>
</comment>
<organism evidence="2 3">
    <name type="scientific">Trichonephila clavata</name>
    <name type="common">Joro spider</name>
    <name type="synonym">Nephila clavata</name>
    <dbReference type="NCBI Taxonomy" id="2740835"/>
    <lineage>
        <taxon>Eukaryota</taxon>
        <taxon>Metazoa</taxon>
        <taxon>Ecdysozoa</taxon>
        <taxon>Arthropoda</taxon>
        <taxon>Chelicerata</taxon>
        <taxon>Arachnida</taxon>
        <taxon>Araneae</taxon>
        <taxon>Araneomorphae</taxon>
        <taxon>Entelegynae</taxon>
        <taxon>Araneoidea</taxon>
        <taxon>Nephilidae</taxon>
        <taxon>Trichonephila</taxon>
    </lineage>
</organism>
<evidence type="ECO:0000256" key="1">
    <source>
        <dbReference type="SAM" id="MobiDB-lite"/>
    </source>
</evidence>
<feature type="compositionally biased region" description="Basic residues" evidence="1">
    <location>
        <begin position="53"/>
        <end position="65"/>
    </location>
</feature>
<sequence length="133" mass="14689">MVSQSDSSSDMELRTFTRQISNLSSTKVTMRTTSQRQDPSGANETNQDTQAGYHKRAQVLPRPRRWSLLPECRGGASGNRELPVNSVQLSPNRYSALTNNSSQQENPDSRAPKPNAPRLPTPPPAPPPHLTRT</sequence>
<proteinExistence type="predicted"/>
<feature type="region of interest" description="Disordered" evidence="1">
    <location>
        <begin position="1"/>
        <end position="133"/>
    </location>
</feature>
<keyword evidence="3" id="KW-1185">Reference proteome</keyword>
<evidence type="ECO:0000313" key="3">
    <source>
        <dbReference type="Proteomes" id="UP000887116"/>
    </source>
</evidence>
<name>A0A8X6JK24_TRICU</name>
<protein>
    <submittedName>
        <fullName evidence="2">Uncharacterized protein</fullName>
    </submittedName>
</protein>
<feature type="compositionally biased region" description="Pro residues" evidence="1">
    <location>
        <begin position="114"/>
        <end position="133"/>
    </location>
</feature>
<feature type="compositionally biased region" description="Polar residues" evidence="1">
    <location>
        <begin position="85"/>
        <end position="106"/>
    </location>
</feature>
<dbReference type="Proteomes" id="UP000887116">
    <property type="component" value="Unassembled WGS sequence"/>
</dbReference>
<dbReference type="AlphaFoldDB" id="A0A8X6JK24"/>